<feature type="domain" description="Nucleoporin POM152 Ig-like" evidence="5">
    <location>
        <begin position="803"/>
        <end position="888"/>
    </location>
</feature>
<feature type="region of interest" description="Disordered" evidence="1">
    <location>
        <begin position="264"/>
        <end position="298"/>
    </location>
</feature>
<keyword evidence="9" id="KW-1185">Reference proteome</keyword>
<dbReference type="InterPro" id="IPR037701">
    <property type="entry name" value="Pom152"/>
</dbReference>
<evidence type="ECO:0000259" key="3">
    <source>
        <dbReference type="Pfam" id="PF23664"/>
    </source>
</evidence>
<evidence type="ECO:0000259" key="5">
    <source>
        <dbReference type="Pfam" id="PF24312"/>
    </source>
</evidence>
<keyword evidence="2" id="KW-0812">Transmembrane</keyword>
<gene>
    <name evidence="8" type="ORF">BXZ70DRAFT_974216</name>
</gene>
<feature type="domain" description="Nucleoporin POM152 immunoglobulin-like" evidence="3">
    <location>
        <begin position="594"/>
        <end position="695"/>
    </location>
</feature>
<dbReference type="PANTHER" id="PTHR28206">
    <property type="entry name" value="NUCLEOPORIN POM152"/>
    <property type="match status" value="1"/>
</dbReference>
<dbReference type="Pfam" id="PF24097">
    <property type="entry name" value="TMD_POM152"/>
    <property type="match status" value="1"/>
</dbReference>
<dbReference type="InterPro" id="IPR056541">
    <property type="entry name" value="Ig-like_POM152"/>
</dbReference>
<dbReference type="Pfam" id="PF24519">
    <property type="entry name" value="Ig-like_Pom152_1"/>
    <property type="match status" value="1"/>
</dbReference>
<protein>
    <recommendedName>
        <fullName evidence="10">Nucleoporin Pom152</fullName>
    </recommendedName>
</protein>
<feature type="compositionally biased region" description="Acidic residues" evidence="1">
    <location>
        <begin position="272"/>
        <end position="285"/>
    </location>
</feature>
<accession>A0A8K0UME7</accession>
<dbReference type="InterPro" id="IPR056542">
    <property type="entry name" value="Ig-like_POM152_1st"/>
</dbReference>
<dbReference type="InterPro" id="IPR056544">
    <property type="entry name" value="Ig_POM152"/>
</dbReference>
<dbReference type="OrthoDB" id="5529162at2759"/>
<feature type="domain" description="Nucleoporin POM152 first Ig-like" evidence="6">
    <location>
        <begin position="177"/>
        <end position="335"/>
    </location>
</feature>
<evidence type="ECO:0000259" key="4">
    <source>
        <dbReference type="Pfam" id="PF24097"/>
    </source>
</evidence>
<reference evidence="8" key="1">
    <citation type="journal article" date="2021" name="New Phytol.">
        <title>Evolutionary innovations through gain and loss of genes in the ectomycorrhizal Boletales.</title>
        <authorList>
            <person name="Wu G."/>
            <person name="Miyauchi S."/>
            <person name="Morin E."/>
            <person name="Kuo A."/>
            <person name="Drula E."/>
            <person name="Varga T."/>
            <person name="Kohler A."/>
            <person name="Feng B."/>
            <person name="Cao Y."/>
            <person name="Lipzen A."/>
            <person name="Daum C."/>
            <person name="Hundley H."/>
            <person name="Pangilinan J."/>
            <person name="Johnson J."/>
            <person name="Barry K."/>
            <person name="LaButti K."/>
            <person name="Ng V."/>
            <person name="Ahrendt S."/>
            <person name="Min B."/>
            <person name="Choi I.G."/>
            <person name="Park H."/>
            <person name="Plett J.M."/>
            <person name="Magnuson J."/>
            <person name="Spatafora J.W."/>
            <person name="Nagy L.G."/>
            <person name="Henrissat B."/>
            <person name="Grigoriev I.V."/>
            <person name="Yang Z.L."/>
            <person name="Xu J."/>
            <person name="Martin F.M."/>
        </authorList>
    </citation>
    <scope>NUCLEOTIDE SEQUENCE</scope>
    <source>
        <strain evidence="8">KKN 215</strain>
    </source>
</reference>
<dbReference type="InterPro" id="IPR056543">
    <property type="entry name" value="Ig-like_POM152_9th"/>
</dbReference>
<evidence type="ECO:0000256" key="1">
    <source>
        <dbReference type="SAM" id="MobiDB-lite"/>
    </source>
</evidence>
<name>A0A8K0UME7_9AGAR</name>
<dbReference type="EMBL" id="JAEVFJ010000020">
    <property type="protein sequence ID" value="KAH8099319.1"/>
    <property type="molecule type" value="Genomic_DNA"/>
</dbReference>
<evidence type="ECO:0000313" key="8">
    <source>
        <dbReference type="EMBL" id="KAH8099319.1"/>
    </source>
</evidence>
<feature type="domain" description="Nucleoporin POM152 Ig-like" evidence="5">
    <location>
        <begin position="485"/>
        <end position="588"/>
    </location>
</feature>
<keyword evidence="2" id="KW-0472">Membrane</keyword>
<evidence type="ECO:0008006" key="10">
    <source>
        <dbReference type="Google" id="ProtNLM"/>
    </source>
</evidence>
<evidence type="ECO:0000313" key="9">
    <source>
        <dbReference type="Proteomes" id="UP000813824"/>
    </source>
</evidence>
<dbReference type="GO" id="GO:0017056">
    <property type="term" value="F:structural constituent of nuclear pore"/>
    <property type="evidence" value="ECO:0007669"/>
    <property type="project" value="InterPro"/>
</dbReference>
<dbReference type="Pfam" id="PF23664">
    <property type="entry name" value="Ig_Pom152"/>
    <property type="match status" value="2"/>
</dbReference>
<organism evidence="8 9">
    <name type="scientific">Cristinia sonorae</name>
    <dbReference type="NCBI Taxonomy" id="1940300"/>
    <lineage>
        <taxon>Eukaryota</taxon>
        <taxon>Fungi</taxon>
        <taxon>Dikarya</taxon>
        <taxon>Basidiomycota</taxon>
        <taxon>Agaricomycotina</taxon>
        <taxon>Agaricomycetes</taxon>
        <taxon>Agaricomycetidae</taxon>
        <taxon>Agaricales</taxon>
        <taxon>Pleurotineae</taxon>
        <taxon>Stephanosporaceae</taxon>
        <taxon>Cristinia</taxon>
    </lineage>
</organism>
<feature type="domain" description="Nucleoporin POM152 N-terminal transmembrane" evidence="4">
    <location>
        <begin position="26"/>
        <end position="111"/>
    </location>
</feature>
<dbReference type="PANTHER" id="PTHR28206:SF1">
    <property type="entry name" value="NUCLEOPORIN POM152"/>
    <property type="match status" value="1"/>
</dbReference>
<proteinExistence type="predicted"/>
<dbReference type="Pfam" id="PF24527">
    <property type="entry name" value="Ig-like_Pom152_9"/>
    <property type="match status" value="1"/>
</dbReference>
<evidence type="ECO:0000259" key="7">
    <source>
        <dbReference type="Pfam" id="PF24527"/>
    </source>
</evidence>
<evidence type="ECO:0000259" key="6">
    <source>
        <dbReference type="Pfam" id="PF24519"/>
    </source>
</evidence>
<comment type="caution">
    <text evidence="8">The sequence shown here is derived from an EMBL/GenBank/DDBJ whole genome shotgun (WGS) entry which is preliminary data.</text>
</comment>
<dbReference type="GO" id="GO:0006999">
    <property type="term" value="P:nuclear pore organization"/>
    <property type="evidence" value="ECO:0007669"/>
    <property type="project" value="TreeGrafter"/>
</dbReference>
<dbReference type="GO" id="GO:0070762">
    <property type="term" value="C:nuclear pore transmembrane ring"/>
    <property type="evidence" value="ECO:0007669"/>
    <property type="project" value="TreeGrafter"/>
</dbReference>
<dbReference type="InterPro" id="IPR056540">
    <property type="entry name" value="TMD_POM152"/>
</dbReference>
<keyword evidence="2" id="KW-1133">Transmembrane helix</keyword>
<evidence type="ECO:0000256" key="2">
    <source>
        <dbReference type="SAM" id="Phobius"/>
    </source>
</evidence>
<dbReference type="Proteomes" id="UP000813824">
    <property type="component" value="Unassembled WGS sequence"/>
</dbReference>
<dbReference type="Pfam" id="PF24312">
    <property type="entry name" value="Ig-like_POM152"/>
    <property type="match status" value="2"/>
</dbReference>
<sequence length="1317" mass="144926">MSQPATETKPSVAKEPKPLIPEHYLDVPSQRLYYLSLGLLCQAIKVFDFFRYLLLSGAHSTGYTAKWMLVDFLYCACLSQLRIPRLNYTKSVVVLQIVFLCISDAFLFGGITLNLGLGGPWTISPSFGSSGRNELSTGRSHSFVDYVPGLSILFGSETSEDTNLLGQHTVRMSPISTAHLNPHSQTFCLAGPGQSILIPVVLNNTNPTSLRYTLTPLGYSPDTMSEKPKSSGSLQRIERVELTTKDLKAIEQAHLDSLQVARVVSSTKRDTEDYDEYDDEDEEDSMAARKSSSTLQKTQSLAHIRLTKPGVLRLERVMDNSGVEARLVYPAEVTVAPCPRVEFVDDGALSLKDDIRCAAPGLASGAGEELQLKINIYGVAPLSLKWFREVNGKRESFMVEGIEEGSHTYKQSHDEGRRAAGAGLKAAQQLTVPLTIALDALGTHTYVLESVTDALGNVIAVAPRHALSSDSLDSKVVRTTSVLRRPTVSFKGCGAGNPVPLLIGQDAPLSISTKDADAQDGPWDVAVKYNPPDGDSPKVDKRYKPWAQTWTTEGEKGDITLKASVPGEYSIIGVKGRYCEGDVLSPDLCVVVERPLPTATIEWKKIHECSGDTGVSASLVMHGTAPFQVYYSMQRDKETPRELVKTFPNSRGELTIQPDRSGHYTFTFLQLSDAYYKKVPLSGPSIDQVVHPPASVDFVHGHSGSRSKRRISSCSGSVVDVNIELRGTGPWNLDVQVASAKGSEVINLKNITSARKTLKIPIPADIDKAGGTFDIDLVSVEDAYGCKRSVSVPGISVNVRRVKPTARFYGSKERRHISILEGERAGLPLRLTGDGPWELKYRRAEFPAQLHTATLTSPNEELQVTEQGNYEIRSISDSQCPGSVDSESFSYEVRWIPRPSAKLSKDVQATYIPLNGSHILPPICENQPDHVDLDLTGKPPFQIMYNVAKDSDAGGTKILDQPTFSSIQPQTRFQLHTSEAARIYYEVKQIGDAAYPLAKNKNAVIPRSGRLLFEQQVLVRPSARFKNSNRLSYCMNDVLSPHDAFSQDGLILLEGTPPFQLHLTVKNLAASEVHHETITINEYAWKLDVPTYSLKSIGPHLVTIDSIQDSSHCEQTAPDPLFRSIWVDVAETAAIVPFDRREHFCVGDVAQFQLEGTPPWTVGYRVNTRSAVQEIQTSPFSITQKQPGDFVITSIAHQHKMCKTAVTDLRYTVHPLPSAQVGHGKRIIQDIHEGDQAEVVFTLIGEPPFTFTYQRTELVSKKGVQGKVLETHTVSGVTAKEYSIFSALEGTWTITFISDRYCRYPPVQGDGSIEKSR</sequence>
<feature type="transmembrane region" description="Helical" evidence="2">
    <location>
        <begin position="93"/>
        <end position="117"/>
    </location>
</feature>
<feature type="domain" description="Nucleoporin POM152 ninth Ig-like" evidence="7">
    <location>
        <begin position="1134"/>
        <end position="1205"/>
    </location>
</feature>
<dbReference type="GO" id="GO:0006606">
    <property type="term" value="P:protein import into nucleus"/>
    <property type="evidence" value="ECO:0007669"/>
    <property type="project" value="TreeGrafter"/>
</dbReference>
<feature type="domain" description="Nucleoporin POM152 immunoglobulin-like" evidence="3">
    <location>
        <begin position="930"/>
        <end position="999"/>
    </location>
</feature>